<dbReference type="WBParaSite" id="Gr19_v10_g17733.t1">
    <property type="protein sequence ID" value="Gr19_v10_g17733.t1"/>
    <property type="gene ID" value="Gr19_v10_g17733"/>
</dbReference>
<organism evidence="3 4">
    <name type="scientific">Globodera rostochiensis</name>
    <name type="common">Golden nematode worm</name>
    <name type="synonym">Heterodera rostochiensis</name>
    <dbReference type="NCBI Taxonomy" id="31243"/>
    <lineage>
        <taxon>Eukaryota</taxon>
        <taxon>Metazoa</taxon>
        <taxon>Ecdysozoa</taxon>
        <taxon>Nematoda</taxon>
        <taxon>Chromadorea</taxon>
        <taxon>Rhabditida</taxon>
        <taxon>Tylenchina</taxon>
        <taxon>Tylenchomorpha</taxon>
        <taxon>Tylenchoidea</taxon>
        <taxon>Heteroderidae</taxon>
        <taxon>Heteroderinae</taxon>
        <taxon>Globodera</taxon>
    </lineage>
</organism>
<comment type="similarity">
    <text evidence="1">Belongs to the MYG1 family.</text>
</comment>
<dbReference type="PANTHER" id="PTHR11215">
    <property type="entry name" value="METAL DEPENDENT HYDROLASE - RELATED"/>
    <property type="match status" value="1"/>
</dbReference>
<dbReference type="GO" id="GO:0005634">
    <property type="term" value="C:nucleus"/>
    <property type="evidence" value="ECO:0007669"/>
    <property type="project" value="TreeGrafter"/>
</dbReference>
<feature type="region of interest" description="Disordered" evidence="2">
    <location>
        <begin position="348"/>
        <end position="378"/>
    </location>
</feature>
<dbReference type="InterPro" id="IPR003226">
    <property type="entry name" value="MYG1_exonuclease"/>
</dbReference>
<keyword evidence="3" id="KW-1185">Reference proteome</keyword>
<dbReference type="Pfam" id="PF03690">
    <property type="entry name" value="MYG1_exonuc"/>
    <property type="match status" value="1"/>
</dbReference>
<evidence type="ECO:0000313" key="3">
    <source>
        <dbReference type="Proteomes" id="UP000887572"/>
    </source>
</evidence>
<feature type="compositionally biased region" description="Basic and acidic residues" evidence="2">
    <location>
        <begin position="363"/>
        <end position="378"/>
    </location>
</feature>
<dbReference type="AlphaFoldDB" id="A0A914HI51"/>
<dbReference type="GO" id="GO:0005737">
    <property type="term" value="C:cytoplasm"/>
    <property type="evidence" value="ECO:0007669"/>
    <property type="project" value="TreeGrafter"/>
</dbReference>
<evidence type="ECO:0000256" key="2">
    <source>
        <dbReference type="SAM" id="MobiDB-lite"/>
    </source>
</evidence>
<dbReference type="Proteomes" id="UP000887572">
    <property type="component" value="Unplaced"/>
</dbReference>
<reference evidence="4" key="1">
    <citation type="submission" date="2022-11" db="UniProtKB">
        <authorList>
            <consortium name="WormBaseParasite"/>
        </authorList>
    </citation>
    <scope>IDENTIFICATION</scope>
</reference>
<accession>A0A914HI51</accession>
<evidence type="ECO:0000256" key="1">
    <source>
        <dbReference type="ARBA" id="ARBA00010105"/>
    </source>
</evidence>
<feature type="region of interest" description="Disordered" evidence="2">
    <location>
        <begin position="445"/>
        <end position="465"/>
    </location>
</feature>
<feature type="compositionally biased region" description="Polar residues" evidence="2">
    <location>
        <begin position="348"/>
        <end position="361"/>
    </location>
</feature>
<evidence type="ECO:0000313" key="4">
    <source>
        <dbReference type="WBParaSite" id="Gr19_v10_g17733.t1"/>
    </source>
</evidence>
<name>A0A914HI51_GLORO</name>
<sequence>MIPKIGLCHENFGITEALAVHILRSIDCFAECRFELLSNSCDDASCQATVGLGRADMERNCFSNECDSEYTLENLMGIDGYVLTLSCAGQVYAKFGQPLLHQKFNDRYWLTVSAKRNVARDFRKLYEYIIEVVDSWYWGVPLQYPMTEKTQLLEFLEDLQSKMDSEWADKRDTDFKMFVEQCVAEVGRKFDQICAWYMECYLPAFNLVVDTLKKTDDFGVLLLDYNFAKVTLDDLLIRAGNNLRLPRLIIRPSFKKFRLECVRMVKPILYFPREWIGRSDHVMETLDIQHIDYISSDRTYAIAQTLEAAHKLAYRLLAYAEESSNIVTSQECSLTIGRNVEGKQMTQTLRSLPGTRSSSVSRMDGEQSDEAKDQQRKKHLEEAALELKILAGIGTNCEDDDSATPESESAPIMCNGETIVESNSSEEKENTCPLLLLDFDTNTVPAAEGRPSGDERQEEEELGQQQQQINVLATQCQNGCTLREEKQEVSSSRSSCTSSVNSLSTGIRQQMETVQRPQNEHTLPPPMSSNGGCHDESDVNSIVQKVFNAKQVVLEVPDNCFTLSHVLGASFIGFALGTGEQHLQIRGLDAQQPAVDCSIRLGPGIYDYDDADRTFTSSHLVSLFSLDLSSDTMDKRLSIAGLCYAFHAKRAIAKIAAKGSPDRLATLLSRANDAGRRKLTTVFRRVYHRLVRPIDEWVVSGNTHNQQHPLTTREADLLQKALAALINVAHVDNNNVPDQQSANEQRKAPSLSEEERLIAFRTALHLCMQYVNDIVCNLLDE</sequence>
<proteinExistence type="inferred from homology"/>
<protein>
    <submittedName>
        <fullName evidence="4">Uncharacterized protein</fullName>
    </submittedName>
</protein>
<dbReference type="PANTHER" id="PTHR11215:SF1">
    <property type="entry name" value="MYG1 EXONUCLEASE"/>
    <property type="match status" value="1"/>
</dbReference>